<evidence type="ECO:0008006" key="3">
    <source>
        <dbReference type="Google" id="ProtNLM"/>
    </source>
</evidence>
<protein>
    <recommendedName>
        <fullName evidence="3">Lipoprotein</fullName>
    </recommendedName>
</protein>
<dbReference type="Pfam" id="PF03640">
    <property type="entry name" value="Lipoprotein_15"/>
    <property type="match status" value="4"/>
</dbReference>
<dbReference type="GO" id="GO:0043448">
    <property type="term" value="P:alkane catabolic process"/>
    <property type="evidence" value="ECO:0007669"/>
    <property type="project" value="TreeGrafter"/>
</dbReference>
<dbReference type="Proteomes" id="UP000290365">
    <property type="component" value="Chromosome"/>
</dbReference>
<dbReference type="OrthoDB" id="9800666at2"/>
<accession>A0A4P6K054</accession>
<evidence type="ECO:0000313" key="1">
    <source>
        <dbReference type="EMBL" id="QBD81497.1"/>
    </source>
</evidence>
<reference evidence="1 2" key="1">
    <citation type="submission" date="2019-01" db="EMBL/GenBank/DDBJ databases">
        <title>Ktedonosporobacter rubrisoli SCAWS-G2.</title>
        <authorList>
            <person name="Huang Y."/>
            <person name="Yan B."/>
        </authorList>
    </citation>
    <scope>NUCLEOTIDE SEQUENCE [LARGE SCALE GENOMIC DNA]</scope>
    <source>
        <strain evidence="1 2">SCAWS-G2</strain>
    </source>
</reference>
<organism evidence="1 2">
    <name type="scientific">Ktedonosporobacter rubrisoli</name>
    <dbReference type="NCBI Taxonomy" id="2509675"/>
    <lineage>
        <taxon>Bacteria</taxon>
        <taxon>Bacillati</taxon>
        <taxon>Chloroflexota</taxon>
        <taxon>Ktedonobacteria</taxon>
        <taxon>Ktedonobacterales</taxon>
        <taxon>Ktedonosporobacteraceae</taxon>
        <taxon>Ktedonosporobacter</taxon>
    </lineage>
</organism>
<dbReference type="EMBL" id="CP035758">
    <property type="protein sequence ID" value="QBD81497.1"/>
    <property type="molecule type" value="Genomic_DNA"/>
</dbReference>
<keyword evidence="2" id="KW-1185">Reference proteome</keyword>
<evidence type="ECO:0000313" key="2">
    <source>
        <dbReference type="Proteomes" id="UP000290365"/>
    </source>
</evidence>
<dbReference type="InterPro" id="IPR005297">
    <property type="entry name" value="Lipoprotein_repeat"/>
</dbReference>
<sequence>MYLHMLMIWRRTMAKLPAKGWIFIFASLLVALLASACGGTASTGTSYGGSSASTTDASSTAVIKTSDAVVDGKSTTILTNAQDKALYVYADDTDKTSGCTGACATNWPPLLFSGSGSPGASTTLPGKLTVVKNVHGQQVTYNGHFLYTFAGDTAPKQVNGEGKAGKWFVATPDLKAGAIAPMSTGAANSASAGGTAVIKTSMASVKGKSETILTDAKGMTLYYFTQDTASKTACTGSCVGAWPALLFSGSGQPMATAKLPGELEVYKNANGNQVIYNDHPLYTFSGDTAPGQTNGEGVGGQWHVATPALAKNAS</sequence>
<dbReference type="PANTHER" id="PTHR39335">
    <property type="entry name" value="BLL4220 PROTEIN"/>
    <property type="match status" value="1"/>
</dbReference>
<dbReference type="KEGG" id="kbs:EPA93_38220"/>
<proteinExistence type="predicted"/>
<dbReference type="PANTHER" id="PTHR39335:SF1">
    <property type="entry name" value="BLL4220 PROTEIN"/>
    <property type="match status" value="1"/>
</dbReference>
<gene>
    <name evidence="1" type="ORF">EPA93_38220</name>
</gene>
<name>A0A4P6K054_KTERU</name>
<dbReference type="AlphaFoldDB" id="A0A4P6K054"/>